<dbReference type="Proteomes" id="UP000190637">
    <property type="component" value="Unassembled WGS sequence"/>
</dbReference>
<dbReference type="OrthoDB" id="9781345at2"/>
<name>A0A1T4KKM2_9ACTN</name>
<evidence type="ECO:0008006" key="3">
    <source>
        <dbReference type="Google" id="ProtNLM"/>
    </source>
</evidence>
<dbReference type="RefSeq" id="WP_078759826.1">
    <property type="nucleotide sequence ID" value="NZ_FUWS01000001.1"/>
</dbReference>
<gene>
    <name evidence="1" type="ORF">SAMN02745673_00428</name>
</gene>
<dbReference type="SUPFAM" id="SSF52047">
    <property type="entry name" value="RNI-like"/>
    <property type="match status" value="1"/>
</dbReference>
<organism evidence="1 2">
    <name type="scientific">Marinactinospora thermotolerans DSM 45154</name>
    <dbReference type="NCBI Taxonomy" id="1122192"/>
    <lineage>
        <taxon>Bacteria</taxon>
        <taxon>Bacillati</taxon>
        <taxon>Actinomycetota</taxon>
        <taxon>Actinomycetes</taxon>
        <taxon>Streptosporangiales</taxon>
        <taxon>Nocardiopsidaceae</taxon>
        <taxon>Marinactinospora</taxon>
    </lineage>
</organism>
<dbReference type="STRING" id="1122192.SAMN02745673_00428"/>
<protein>
    <recommendedName>
        <fullName evidence="3">Leucine-rich repeat domain-containing protein</fullName>
    </recommendedName>
</protein>
<dbReference type="InterPro" id="IPR032675">
    <property type="entry name" value="LRR_dom_sf"/>
</dbReference>
<keyword evidence="2" id="KW-1185">Reference proteome</keyword>
<dbReference type="InterPro" id="IPR047722">
    <property type="entry name" value="STM4015-like"/>
</dbReference>
<reference evidence="1 2" key="1">
    <citation type="submission" date="2017-02" db="EMBL/GenBank/DDBJ databases">
        <authorList>
            <person name="Peterson S.W."/>
        </authorList>
    </citation>
    <scope>NUCLEOTIDE SEQUENCE [LARGE SCALE GENOMIC DNA]</scope>
    <source>
        <strain evidence="1 2">DSM 45154</strain>
    </source>
</reference>
<dbReference type="Gene3D" id="3.80.10.10">
    <property type="entry name" value="Ribonuclease Inhibitor"/>
    <property type="match status" value="1"/>
</dbReference>
<dbReference type="NCBIfam" id="NF038076">
    <property type="entry name" value="fam_STM4015"/>
    <property type="match status" value="1"/>
</dbReference>
<dbReference type="AlphaFoldDB" id="A0A1T4KKM2"/>
<dbReference type="EMBL" id="FUWS01000001">
    <property type="protein sequence ID" value="SJZ42941.1"/>
    <property type="molecule type" value="Genomic_DNA"/>
</dbReference>
<evidence type="ECO:0000313" key="2">
    <source>
        <dbReference type="Proteomes" id="UP000190637"/>
    </source>
</evidence>
<evidence type="ECO:0000313" key="1">
    <source>
        <dbReference type="EMBL" id="SJZ42941.1"/>
    </source>
</evidence>
<accession>A0A1T4KKM2</accession>
<proteinExistence type="predicted"/>
<sequence length="316" mass="34105">MTLEHLSELYGLPVYEFPEPGAPAAPLPAADAVAWKLATGEREHDEKFEGCWERFLDTVDAGRVRALVLGAGAYGNEIDFDEPGETVELLAAAADRLTGLKAVYLADLDSEESELSWIAQSDVSPVLSAYPHLEELGVRGASEDLLSPVRHEHLRVLRLENGGLPVQVVRGLVECDLPALSHLDLWLGEWYYGRTITVADLAPILDGGLLPALEHLGLQDSDIQDDVAAAVAHAPVVARLVSLHLGRGTLGDAGADALLRGQPLTHLRLLDLEHHFLSEEMMRRLRAALEPSGVRVNLAGRQQAGRVGGRYVAAGE</sequence>